<keyword evidence="3" id="KW-0064">Aspartyl protease</keyword>
<name>A0A8T2S9K3_CERRI</name>
<dbReference type="InterPro" id="IPR051708">
    <property type="entry name" value="Plant_Aspart_Prot_A1"/>
</dbReference>
<keyword evidence="7" id="KW-1015">Disulfide bond</keyword>
<dbReference type="Gene3D" id="2.40.70.10">
    <property type="entry name" value="Acid Proteases"/>
    <property type="match status" value="2"/>
</dbReference>
<protein>
    <recommendedName>
        <fullName evidence="9">Peptidase A1 domain-containing protein</fullName>
    </recommendedName>
</protein>
<dbReference type="PANTHER" id="PTHR47967">
    <property type="entry name" value="OS07G0603500 PROTEIN-RELATED"/>
    <property type="match status" value="1"/>
</dbReference>
<dbReference type="EMBL" id="CM035427">
    <property type="protein sequence ID" value="KAH7307820.1"/>
    <property type="molecule type" value="Genomic_DNA"/>
</dbReference>
<dbReference type="SUPFAM" id="SSF50630">
    <property type="entry name" value="Acid proteases"/>
    <property type="match status" value="1"/>
</dbReference>
<evidence type="ECO:0000256" key="3">
    <source>
        <dbReference type="ARBA" id="ARBA00022750"/>
    </source>
</evidence>
<dbReference type="InterPro" id="IPR032861">
    <property type="entry name" value="TAXi_N"/>
</dbReference>
<dbReference type="OrthoDB" id="2747330at2759"/>
<dbReference type="AlphaFoldDB" id="A0A8T2S9K3"/>
<dbReference type="OMA" id="PNNICAY"/>
<feature type="signal peptide" evidence="8">
    <location>
        <begin position="1"/>
        <end position="26"/>
    </location>
</feature>
<dbReference type="InterPro" id="IPR033121">
    <property type="entry name" value="PEPTIDASE_A1"/>
</dbReference>
<dbReference type="InterPro" id="IPR001461">
    <property type="entry name" value="Aspartic_peptidase_A1"/>
</dbReference>
<evidence type="ECO:0000313" key="10">
    <source>
        <dbReference type="EMBL" id="KAH7307820.1"/>
    </source>
</evidence>
<feature type="chain" id="PRO_5035869286" description="Peptidase A1 domain-containing protein" evidence="8">
    <location>
        <begin position="27"/>
        <end position="517"/>
    </location>
</feature>
<keyword evidence="11" id="KW-1185">Reference proteome</keyword>
<organism evidence="10 11">
    <name type="scientific">Ceratopteris richardii</name>
    <name type="common">Triangle waterfern</name>
    <dbReference type="NCBI Taxonomy" id="49495"/>
    <lineage>
        <taxon>Eukaryota</taxon>
        <taxon>Viridiplantae</taxon>
        <taxon>Streptophyta</taxon>
        <taxon>Embryophyta</taxon>
        <taxon>Tracheophyta</taxon>
        <taxon>Polypodiopsida</taxon>
        <taxon>Polypodiidae</taxon>
        <taxon>Polypodiales</taxon>
        <taxon>Pteridineae</taxon>
        <taxon>Pteridaceae</taxon>
        <taxon>Parkerioideae</taxon>
        <taxon>Ceratopteris</taxon>
    </lineage>
</organism>
<dbReference type="PANTHER" id="PTHR47967:SF60">
    <property type="entry name" value="PROTEIN ASPARTIC PROTEASE IN GUARD CELL 1-LIKE"/>
    <property type="match status" value="1"/>
</dbReference>
<evidence type="ECO:0000259" key="9">
    <source>
        <dbReference type="PROSITE" id="PS51767"/>
    </source>
</evidence>
<sequence>MQRSFLTYALLVACASAGLVLHAVSADTLTTTRRLLAELREELDKGNGPITFPVFHKDLQNEDYAYGPGIPTSILEISDIGPTSSPASNGSNISSLMQDMKSTIVTLDEPFSQYFAVFHIGTPPIDIAVIIDTGSQLLWIQCEPCTECGTQADGYEIFNPNKSNSFAFLSCSTENACPGDDSVATACDKYGHCYYRVTYGDKSNSSGYLATDTLTVGTTALSAPPSKHKDVVFGCGYINEGIEAELNASGLLGLDRGPFSLITQLDVSVFAHCLPNRIQSTKVSGYLTLGPSHLTSTVNLQYTPMIQNNASKFLSQFYYMNMTGISVDGRLLNIPSSAFEITPGGESGGTIIDSGTTLTSFVDEAFSVLAEAFSRTLDPLFKRAETGTSGLLCYQVPLSQRRAPVPPSVTLHFDNNLNLNLSAAHVLRNYGRDTNYDYYCMAFNNAGSIDSGGRNFIGNFQQQDFLVEYDIGNSRIGFAPYICNKGNSVDTTSFDITRWLSFQRVFWIAAVLFILIL</sequence>
<gene>
    <name evidence="10" type="ORF">KP509_22G079100</name>
</gene>
<feature type="active site" evidence="6">
    <location>
        <position position="132"/>
    </location>
</feature>
<dbReference type="InterPro" id="IPR021109">
    <property type="entry name" value="Peptidase_aspartic_dom_sf"/>
</dbReference>
<evidence type="ECO:0000256" key="8">
    <source>
        <dbReference type="SAM" id="SignalP"/>
    </source>
</evidence>
<keyword evidence="5" id="KW-0325">Glycoprotein</keyword>
<dbReference type="CDD" id="cd05476">
    <property type="entry name" value="pepsin_A_like_plant"/>
    <property type="match status" value="1"/>
</dbReference>
<comment type="similarity">
    <text evidence="1">Belongs to the peptidase A1 family.</text>
</comment>
<evidence type="ECO:0000256" key="2">
    <source>
        <dbReference type="ARBA" id="ARBA00022670"/>
    </source>
</evidence>
<evidence type="ECO:0000256" key="7">
    <source>
        <dbReference type="PIRSR" id="PIRSR601461-2"/>
    </source>
</evidence>
<dbReference type="GO" id="GO:0004190">
    <property type="term" value="F:aspartic-type endopeptidase activity"/>
    <property type="evidence" value="ECO:0007669"/>
    <property type="project" value="UniProtKB-KW"/>
</dbReference>
<dbReference type="InterPro" id="IPR032799">
    <property type="entry name" value="TAXi_C"/>
</dbReference>
<evidence type="ECO:0000256" key="5">
    <source>
        <dbReference type="ARBA" id="ARBA00023180"/>
    </source>
</evidence>
<accession>A0A8T2S9K3</accession>
<dbReference type="Pfam" id="PF14541">
    <property type="entry name" value="TAXi_C"/>
    <property type="match status" value="1"/>
</dbReference>
<dbReference type="PROSITE" id="PS51767">
    <property type="entry name" value="PEPTIDASE_A1"/>
    <property type="match status" value="1"/>
</dbReference>
<feature type="disulfide bond" evidence="7">
    <location>
        <begin position="393"/>
        <end position="440"/>
    </location>
</feature>
<keyword evidence="8" id="KW-0732">Signal</keyword>
<reference evidence="10" key="1">
    <citation type="submission" date="2021-08" db="EMBL/GenBank/DDBJ databases">
        <title>WGS assembly of Ceratopteris richardii.</title>
        <authorList>
            <person name="Marchant D.B."/>
            <person name="Chen G."/>
            <person name="Jenkins J."/>
            <person name="Shu S."/>
            <person name="Leebens-Mack J."/>
            <person name="Grimwood J."/>
            <person name="Schmutz J."/>
            <person name="Soltis P."/>
            <person name="Soltis D."/>
            <person name="Chen Z.-H."/>
        </authorList>
    </citation>
    <scope>NUCLEOTIDE SEQUENCE</scope>
    <source>
        <strain evidence="10">Whitten #5841</strain>
        <tissue evidence="10">Leaf</tissue>
    </source>
</reference>
<keyword evidence="4" id="KW-0378">Hydrolase</keyword>
<feature type="active site" evidence="6">
    <location>
        <position position="353"/>
    </location>
</feature>
<dbReference type="PRINTS" id="PR00792">
    <property type="entry name" value="PEPSIN"/>
</dbReference>
<dbReference type="Pfam" id="PF14543">
    <property type="entry name" value="TAXi_N"/>
    <property type="match status" value="1"/>
</dbReference>
<dbReference type="GO" id="GO:0006508">
    <property type="term" value="P:proteolysis"/>
    <property type="evidence" value="ECO:0007669"/>
    <property type="project" value="UniProtKB-KW"/>
</dbReference>
<dbReference type="Proteomes" id="UP000825935">
    <property type="component" value="Chromosome 22"/>
</dbReference>
<evidence type="ECO:0000313" key="11">
    <source>
        <dbReference type="Proteomes" id="UP000825935"/>
    </source>
</evidence>
<evidence type="ECO:0000256" key="6">
    <source>
        <dbReference type="PIRSR" id="PIRSR601461-1"/>
    </source>
</evidence>
<evidence type="ECO:0000256" key="1">
    <source>
        <dbReference type="ARBA" id="ARBA00007447"/>
    </source>
</evidence>
<proteinExistence type="inferred from homology"/>
<dbReference type="InterPro" id="IPR034161">
    <property type="entry name" value="Pepsin-like_plant"/>
</dbReference>
<feature type="domain" description="Peptidase A1" evidence="9">
    <location>
        <begin position="114"/>
        <end position="479"/>
    </location>
</feature>
<keyword evidence="2" id="KW-0645">Protease</keyword>
<evidence type="ECO:0000256" key="4">
    <source>
        <dbReference type="ARBA" id="ARBA00022801"/>
    </source>
</evidence>
<comment type="caution">
    <text evidence="10">The sequence shown here is derived from an EMBL/GenBank/DDBJ whole genome shotgun (WGS) entry which is preliminary data.</text>
</comment>